<dbReference type="OrthoDB" id="6709581at2"/>
<accession>A0A371YUA5</accession>
<evidence type="ECO:0000313" key="3">
    <source>
        <dbReference type="Proteomes" id="UP000240957"/>
    </source>
</evidence>
<organism evidence="2 3">
    <name type="scientific">Acinetobacter sichuanensis</name>
    <dbReference type="NCBI Taxonomy" id="2136183"/>
    <lineage>
        <taxon>Bacteria</taxon>
        <taxon>Pseudomonadati</taxon>
        <taxon>Pseudomonadota</taxon>
        <taxon>Gammaproteobacteria</taxon>
        <taxon>Moraxellales</taxon>
        <taxon>Moraxellaceae</taxon>
        <taxon>Acinetobacter</taxon>
    </lineage>
</organism>
<dbReference type="AlphaFoldDB" id="A0A371YUA5"/>
<dbReference type="Proteomes" id="UP000240957">
    <property type="component" value="Unassembled WGS sequence"/>
</dbReference>
<comment type="caution">
    <text evidence="2">The sequence shown here is derived from an EMBL/GenBank/DDBJ whole genome shotgun (WGS) entry which is preliminary data.</text>
</comment>
<reference evidence="1" key="1">
    <citation type="journal article" date="2014" name="Int. J. Syst. Evol. Microbiol.">
        <title>Complete genome of a new Firmicutes species belonging to the dominant human colonic microbiota ('Ruminococcus bicirculans') reveals two chromosomes and a selective capacity to utilize plant glucans.</title>
        <authorList>
            <consortium name="NISC Comparative Sequencing Program"/>
            <person name="Wegmann U."/>
            <person name="Louis P."/>
            <person name="Goesmann A."/>
            <person name="Henrissat B."/>
            <person name="Duncan S.H."/>
            <person name="Flint H.J."/>
        </authorList>
    </citation>
    <scope>NUCLEOTIDE SEQUENCE</scope>
    <source>
        <strain evidence="1">KCTC 62575</strain>
    </source>
</reference>
<evidence type="ECO:0000313" key="2">
    <source>
        <dbReference type="EMBL" id="RFC85042.1"/>
    </source>
</evidence>
<dbReference type="EMBL" id="JBHRSF010000003">
    <property type="protein sequence ID" value="MFC2993763.1"/>
    <property type="molecule type" value="Genomic_DNA"/>
</dbReference>
<reference evidence="2 3" key="2">
    <citation type="submission" date="2018-08" db="EMBL/GenBank/DDBJ databases">
        <title>The draft genome of Acinetobacter sichuanensis strain WCHAc060041.</title>
        <authorList>
            <person name="Qin J."/>
            <person name="Feng Y."/>
            <person name="Zong Z."/>
        </authorList>
    </citation>
    <scope>NUCLEOTIDE SEQUENCE [LARGE SCALE GENOMIC DNA]</scope>
    <source>
        <strain evidence="2 3">WCHAc060041</strain>
    </source>
</reference>
<evidence type="ECO:0000313" key="4">
    <source>
        <dbReference type="Proteomes" id="UP001595455"/>
    </source>
</evidence>
<dbReference type="Proteomes" id="UP001595455">
    <property type="component" value="Unassembled WGS sequence"/>
</dbReference>
<reference evidence="4" key="3">
    <citation type="journal article" date="2019" name="Int. J. Syst. Evol. Microbiol.">
        <title>The Global Catalogue of Microorganisms (GCM) 10K type strain sequencing project: providing services to taxonomists for standard genome sequencing and annotation.</title>
        <authorList>
            <consortium name="The Broad Institute Genomics Platform"/>
            <consortium name="The Broad Institute Genome Sequencing Center for Infectious Disease"/>
            <person name="Wu L."/>
            <person name="Ma J."/>
        </authorList>
    </citation>
    <scope>NUCLEOTIDE SEQUENCE [LARGE SCALE GENOMIC DNA]</scope>
    <source>
        <strain evidence="4">KCTC 62575</strain>
    </source>
</reference>
<gene>
    <name evidence="1" type="ORF">ACFODO_00430</name>
    <name evidence="2" type="ORF">C9E89_003815</name>
</gene>
<proteinExistence type="predicted"/>
<dbReference type="RefSeq" id="WP_107007103.1">
    <property type="nucleotide sequence ID" value="NZ_JBHRSF010000003.1"/>
</dbReference>
<protein>
    <submittedName>
        <fullName evidence="2">Uncharacterized protein</fullName>
    </submittedName>
</protein>
<evidence type="ECO:0000313" key="1">
    <source>
        <dbReference type="EMBL" id="MFC2993763.1"/>
    </source>
</evidence>
<name>A0A371YUA5_9GAMM</name>
<dbReference type="EMBL" id="PYIX02000003">
    <property type="protein sequence ID" value="RFC85042.1"/>
    <property type="molecule type" value="Genomic_DNA"/>
</dbReference>
<reference evidence="1" key="4">
    <citation type="submission" date="2024-09" db="EMBL/GenBank/DDBJ databases">
        <authorList>
            <person name="Sun Q."/>
            <person name="Mori K."/>
        </authorList>
    </citation>
    <scope>NUCLEOTIDE SEQUENCE</scope>
    <source>
        <strain evidence="1">KCTC 62575</strain>
    </source>
</reference>
<keyword evidence="4" id="KW-1185">Reference proteome</keyword>
<sequence>MNTLTISNIFSNFSFYKENYLSLIHDPTHYFTPVEDAYIEAWPAAKKSLVLGDLLQLWFSEKWLLNDSIQNLFDVQSKKRISVLSQDVYVYQITGNLLTGSNQSKAWSLKKQQGSDVSLDRVVKFYAECWALNRPHFNFLVQNKTA</sequence>